<comment type="caution">
    <text evidence="2">The sequence shown here is derived from an EMBL/GenBank/DDBJ whole genome shotgun (WGS) entry which is preliminary data.</text>
</comment>
<protein>
    <submittedName>
        <fullName evidence="2">Jg9084 protein</fullName>
    </submittedName>
</protein>
<feature type="region of interest" description="Disordered" evidence="1">
    <location>
        <begin position="1"/>
        <end position="49"/>
    </location>
</feature>
<name>A0A8S4S222_9NEOP</name>
<dbReference type="OrthoDB" id="6938941at2759"/>
<accession>A0A8S4S222</accession>
<reference evidence="2" key="1">
    <citation type="submission" date="2022-03" db="EMBL/GenBank/DDBJ databases">
        <authorList>
            <person name="Lindestad O."/>
        </authorList>
    </citation>
    <scope>NUCLEOTIDE SEQUENCE</scope>
</reference>
<sequence length="142" mass="15884">MSLAVEMSSRTGQRGTSVATSQRKHRSRSTPRYDLEKKPKKKDLKTTGTTSLVSIPNSIKLTMLNSGLISFVKDTIEAPLHECTRKATVREGFEGLKSEPKHPDDNHDQSVKTVTTKKKKKKNLVVDCGLSIFSLWEETRAL</sequence>
<dbReference type="AlphaFoldDB" id="A0A8S4S222"/>
<dbReference type="Proteomes" id="UP000838756">
    <property type="component" value="Unassembled WGS sequence"/>
</dbReference>
<organism evidence="2 3">
    <name type="scientific">Pararge aegeria aegeria</name>
    <dbReference type="NCBI Taxonomy" id="348720"/>
    <lineage>
        <taxon>Eukaryota</taxon>
        <taxon>Metazoa</taxon>
        <taxon>Ecdysozoa</taxon>
        <taxon>Arthropoda</taxon>
        <taxon>Hexapoda</taxon>
        <taxon>Insecta</taxon>
        <taxon>Pterygota</taxon>
        <taxon>Neoptera</taxon>
        <taxon>Endopterygota</taxon>
        <taxon>Lepidoptera</taxon>
        <taxon>Glossata</taxon>
        <taxon>Ditrysia</taxon>
        <taxon>Papilionoidea</taxon>
        <taxon>Nymphalidae</taxon>
        <taxon>Satyrinae</taxon>
        <taxon>Satyrini</taxon>
        <taxon>Parargina</taxon>
        <taxon>Pararge</taxon>
    </lineage>
</organism>
<evidence type="ECO:0000256" key="1">
    <source>
        <dbReference type="SAM" id="MobiDB-lite"/>
    </source>
</evidence>
<feature type="compositionally biased region" description="Polar residues" evidence="1">
    <location>
        <begin position="8"/>
        <end position="21"/>
    </location>
</feature>
<gene>
    <name evidence="2" type="primary">jg9084</name>
    <name evidence="2" type="ORF">PAEG_LOCUS18346</name>
</gene>
<evidence type="ECO:0000313" key="3">
    <source>
        <dbReference type="Proteomes" id="UP000838756"/>
    </source>
</evidence>
<proteinExistence type="predicted"/>
<evidence type="ECO:0000313" key="2">
    <source>
        <dbReference type="EMBL" id="CAH2241967.1"/>
    </source>
</evidence>
<dbReference type="EMBL" id="CAKXAJ010025603">
    <property type="protein sequence ID" value="CAH2241967.1"/>
    <property type="molecule type" value="Genomic_DNA"/>
</dbReference>
<keyword evidence="3" id="KW-1185">Reference proteome</keyword>